<evidence type="ECO:0000256" key="3">
    <source>
        <dbReference type="ARBA" id="ARBA00022833"/>
    </source>
</evidence>
<dbReference type="Gene3D" id="6.10.140.2220">
    <property type="match status" value="1"/>
</dbReference>
<evidence type="ECO:0000256" key="1">
    <source>
        <dbReference type="ARBA" id="ARBA00022723"/>
    </source>
</evidence>
<proteinExistence type="predicted"/>
<sequence length="439" mass="47294">MATPELSDADVRVLLKDFQVDPEERGATDAATRLKLLVLVLGKLQALSQVVAKHGTAAQLDPAALPQLKSRKLCTEHFDMNALFSVQDKFRGDDDPYSAWFELRRTLCAFVTSYVEKRTSRLYMRAAGSAAEGLIDIVNARQAGELPLLELRCQFHSTPVPQAFTAAEAALRPAGEVMVAQVQPGELKLAAALLQANTAVLSPQYVAAQQAAWGAAGSIFRVSCLLPIQPLKAGVKLPKTCKVCSAEGAMSCSRCKGVAYCSKDCQVQDWKRHKAECAAAAAGSSASSSAAAAGSSSSSSPSVVIKLVEQTGESAFGMVMPFNKPVKHMTKAMKKGPQWKDGNAPAVQRPADASKKFIVKIQAPMGGPHGMPLLLYDEKRKVMTQVNPADQARGTYEQLLAAIRSKGYMGAKLYFNAVLEQERDLRVLLDPLPSQTHHW</sequence>
<dbReference type="InterPro" id="IPR052298">
    <property type="entry name" value="ZMYND10"/>
</dbReference>
<gene>
    <name evidence="6" type="ORF">OEZ85_013168</name>
</gene>
<dbReference type="SUPFAM" id="SSF144232">
    <property type="entry name" value="HIT/MYND zinc finger-like"/>
    <property type="match status" value="1"/>
</dbReference>
<evidence type="ECO:0000256" key="2">
    <source>
        <dbReference type="ARBA" id="ARBA00022771"/>
    </source>
</evidence>
<name>A0ABY8U7U4_TETOB</name>
<protein>
    <recommendedName>
        <fullName evidence="5">MYND-type domain-containing protein</fullName>
    </recommendedName>
</protein>
<keyword evidence="3" id="KW-0862">Zinc</keyword>
<dbReference type="InterPro" id="IPR002893">
    <property type="entry name" value="Znf_MYND"/>
</dbReference>
<dbReference type="PROSITE" id="PS01360">
    <property type="entry name" value="ZF_MYND_1"/>
    <property type="match status" value="1"/>
</dbReference>
<keyword evidence="1" id="KW-0479">Metal-binding</keyword>
<evidence type="ECO:0000259" key="5">
    <source>
        <dbReference type="PROSITE" id="PS50865"/>
    </source>
</evidence>
<dbReference type="PROSITE" id="PS50865">
    <property type="entry name" value="ZF_MYND_2"/>
    <property type="match status" value="1"/>
</dbReference>
<dbReference type="EMBL" id="CP126214">
    <property type="protein sequence ID" value="WIA16487.1"/>
    <property type="molecule type" value="Genomic_DNA"/>
</dbReference>
<evidence type="ECO:0000313" key="7">
    <source>
        <dbReference type="Proteomes" id="UP001244341"/>
    </source>
</evidence>
<evidence type="ECO:0000313" key="6">
    <source>
        <dbReference type="EMBL" id="WIA16487.1"/>
    </source>
</evidence>
<organism evidence="6 7">
    <name type="scientific">Tetradesmus obliquus</name>
    <name type="common">Green alga</name>
    <name type="synonym">Acutodesmus obliquus</name>
    <dbReference type="NCBI Taxonomy" id="3088"/>
    <lineage>
        <taxon>Eukaryota</taxon>
        <taxon>Viridiplantae</taxon>
        <taxon>Chlorophyta</taxon>
        <taxon>core chlorophytes</taxon>
        <taxon>Chlorophyceae</taxon>
        <taxon>CS clade</taxon>
        <taxon>Sphaeropleales</taxon>
        <taxon>Scenedesmaceae</taxon>
        <taxon>Tetradesmus</taxon>
    </lineage>
</organism>
<dbReference type="Proteomes" id="UP001244341">
    <property type="component" value="Chromosome 7b"/>
</dbReference>
<accession>A0ABY8U7U4</accession>
<dbReference type="PANTHER" id="PTHR13244">
    <property type="entry name" value="ZINC FINGER MYND DOMAIN CONTAINING PROTEIN 10"/>
    <property type="match status" value="1"/>
</dbReference>
<dbReference type="PANTHER" id="PTHR13244:SF7">
    <property type="entry name" value="ZINC FINGER MYND DOMAIN-CONTAINING PROTEIN 10"/>
    <property type="match status" value="1"/>
</dbReference>
<reference evidence="6 7" key="1">
    <citation type="submission" date="2023-05" db="EMBL/GenBank/DDBJ databases">
        <title>A 100% complete, gapless, phased diploid assembly of the Scenedesmus obliquus UTEX 3031 genome.</title>
        <authorList>
            <person name="Biondi T.C."/>
            <person name="Hanschen E.R."/>
            <person name="Kwon T."/>
            <person name="Eng W."/>
            <person name="Kruse C.P.S."/>
            <person name="Koehler S.I."/>
            <person name="Kunde Y."/>
            <person name="Gleasner C.D."/>
            <person name="You Mak K.T."/>
            <person name="Polle J."/>
            <person name="Hovde B.T."/>
            <person name="Starkenburg S.R."/>
        </authorList>
    </citation>
    <scope>NUCLEOTIDE SEQUENCE [LARGE SCALE GENOMIC DNA]</scope>
    <source>
        <strain evidence="6 7">DOE0152z</strain>
    </source>
</reference>
<evidence type="ECO:0000256" key="4">
    <source>
        <dbReference type="PROSITE-ProRule" id="PRU00134"/>
    </source>
</evidence>
<keyword evidence="7" id="KW-1185">Reference proteome</keyword>
<dbReference type="Pfam" id="PF01753">
    <property type="entry name" value="zf-MYND"/>
    <property type="match status" value="1"/>
</dbReference>
<keyword evidence="2 4" id="KW-0863">Zinc-finger</keyword>
<feature type="domain" description="MYND-type" evidence="5">
    <location>
        <begin position="241"/>
        <end position="277"/>
    </location>
</feature>